<dbReference type="AlphaFoldDB" id="A0AAP5AJP3"/>
<proteinExistence type="predicted"/>
<evidence type="ECO:0000313" key="2">
    <source>
        <dbReference type="EMBL" id="MDQ1109341.1"/>
    </source>
</evidence>
<feature type="region of interest" description="Disordered" evidence="1">
    <location>
        <begin position="29"/>
        <end position="61"/>
    </location>
</feature>
<accession>A0AAP5AJP3</accession>
<comment type="caution">
    <text evidence="2">The sequence shown here is derived from an EMBL/GenBank/DDBJ whole genome shotgun (WGS) entry which is preliminary data.</text>
</comment>
<name>A0AAP5AJP3_9GAMM</name>
<evidence type="ECO:0000313" key="3">
    <source>
        <dbReference type="Proteomes" id="UP001226084"/>
    </source>
</evidence>
<dbReference type="Proteomes" id="UP001226084">
    <property type="component" value="Unassembled WGS sequence"/>
</dbReference>
<evidence type="ECO:0000256" key="1">
    <source>
        <dbReference type="SAM" id="MobiDB-lite"/>
    </source>
</evidence>
<sequence>MATRMWGAAPAVGLGLILALLLPACNRETTSTTPTPAPAAVRPGEPPAATPPNMPPPNPWLAESVYPTSHFNPAATDSVLIAGPVGSRNLTAADVATVPTLITSNPTMKRVGGEVIAFASGAVGVQKIRVTGDAFEAVGGLLPYPGFEKSAAMATPTALDAALTQLDAAYRAKDETKILDALKGLGAAGLNMESGINGVYNLFDRDGNHYCVYGGTHVLKTTDGNLVGDPPRIVKTADVAKGLQADVARSVTRIIGLNMTYDGFLAAAAPGALIILDRDLNVKASVTFNGEAVDNSIVIDENNGIYVVTEKHMNKVIWNGTTLSTDEKDGAWSSAYDSIPGEKALAMGAISRGSGTTPTLMGFGSDPDKLIVIADAAETGSNAVAFWRDAIPAGFQQKPGTQSNRIADQIRIDISQMTIEPSPNVLGYGVAFLNSTYPKPLPAGPANAFTGGITRPAPIGIQKFIWNPDKDVFEKAWINHEVDNTDIMVPVVSAATGLLYAAHKDKGVYQYVGLDWTTGEIKSRWVFPDDSRRWNALGGITTVMENGDLMIGGVFAVKRLKIGGGGTTAR</sequence>
<feature type="compositionally biased region" description="Pro residues" evidence="1">
    <location>
        <begin position="44"/>
        <end position="59"/>
    </location>
</feature>
<gene>
    <name evidence="2" type="ORF">QE424_002500</name>
</gene>
<reference evidence="2" key="1">
    <citation type="submission" date="2023-07" db="EMBL/GenBank/DDBJ databases">
        <title>Functional and genomic diversity of the sorghum phyllosphere microbiome.</title>
        <authorList>
            <person name="Shade A."/>
        </authorList>
    </citation>
    <scope>NUCLEOTIDE SEQUENCE</scope>
    <source>
        <strain evidence="2">SORGH_AS_0457</strain>
    </source>
</reference>
<protein>
    <submittedName>
        <fullName evidence="2">Uncharacterized protein</fullName>
    </submittedName>
</protein>
<feature type="compositionally biased region" description="Low complexity" evidence="1">
    <location>
        <begin position="29"/>
        <end position="40"/>
    </location>
</feature>
<dbReference type="RefSeq" id="WP_307107261.1">
    <property type="nucleotide sequence ID" value="NZ_JAUTAS010000001.1"/>
</dbReference>
<organism evidence="2 3">
    <name type="scientific">Stenotrophomonas rhizophila</name>
    <dbReference type="NCBI Taxonomy" id="216778"/>
    <lineage>
        <taxon>Bacteria</taxon>
        <taxon>Pseudomonadati</taxon>
        <taxon>Pseudomonadota</taxon>
        <taxon>Gammaproteobacteria</taxon>
        <taxon>Lysobacterales</taxon>
        <taxon>Lysobacteraceae</taxon>
        <taxon>Stenotrophomonas</taxon>
    </lineage>
</organism>
<dbReference type="EMBL" id="JAUTAS010000001">
    <property type="protein sequence ID" value="MDQ1109341.1"/>
    <property type="molecule type" value="Genomic_DNA"/>
</dbReference>